<dbReference type="InterPro" id="IPR011676">
    <property type="entry name" value="DUF1618"/>
</dbReference>
<dbReference type="PANTHER" id="PTHR33074:SF99">
    <property type="entry name" value="DUF1618 DOMAIN-CONTAINING PROTEIN"/>
    <property type="match status" value="1"/>
</dbReference>
<dbReference type="PANTHER" id="PTHR33074">
    <property type="entry name" value="EXPRESSED PROTEIN-RELATED"/>
    <property type="match status" value="1"/>
</dbReference>
<reference evidence="3" key="1">
    <citation type="journal article" date="2019" name="Nat. Commun.">
        <title>The genome of broomcorn millet.</title>
        <authorList>
            <person name="Zou C."/>
            <person name="Miki D."/>
            <person name="Li D."/>
            <person name="Tang Q."/>
            <person name="Xiao L."/>
            <person name="Rajput S."/>
            <person name="Deng P."/>
            <person name="Jia W."/>
            <person name="Huang R."/>
            <person name="Zhang M."/>
            <person name="Sun Y."/>
            <person name="Hu J."/>
            <person name="Fu X."/>
            <person name="Schnable P.S."/>
            <person name="Li F."/>
            <person name="Zhang H."/>
            <person name="Feng B."/>
            <person name="Zhu X."/>
            <person name="Liu R."/>
            <person name="Schnable J.C."/>
            <person name="Zhu J.-K."/>
            <person name="Zhang H."/>
        </authorList>
    </citation>
    <scope>NUCLEOTIDE SEQUENCE [LARGE SCALE GENOMIC DNA]</scope>
</reference>
<dbReference type="Pfam" id="PF07762">
    <property type="entry name" value="DUF1618"/>
    <property type="match status" value="1"/>
</dbReference>
<dbReference type="AlphaFoldDB" id="A0A3L6TG33"/>
<gene>
    <name evidence="2" type="ORF">C2845_PM03G07370</name>
</gene>
<sequence length="293" mass="31953">MATGGGGWVLFNPRVITRGFEHHAPKTAACLTSNGLGVRVSLRLAAPPAASNIQVSTDDRLYRGAAVVVAADGDLLRIHMVFAVKSESPSYFPHGFFVHRAHPECPSLLLIPLPPIPDNWEWWVGCCGRRSAVVRGRGGGEFLAVDLQRRSATVKQELDNELVTELLRSGCCTITTWTLSSAPAAATRWEEEHTLRLANLWASWEYQRSPLPRCTPEFPVFDGSEAHVLHFVLHAGVLRLLGGTTITVKLHLGELAPPRRHGGAPCRRPPPLGRLRWPPPPLAIVRAVAAARG</sequence>
<accession>A0A3L6TG33</accession>
<keyword evidence="3" id="KW-1185">Reference proteome</keyword>
<feature type="domain" description="DUF1618" evidence="1">
    <location>
        <begin position="100"/>
        <end position="229"/>
    </location>
</feature>
<proteinExistence type="predicted"/>
<name>A0A3L6TG33_PANMI</name>
<comment type="caution">
    <text evidence="2">The sequence shown here is derived from an EMBL/GenBank/DDBJ whole genome shotgun (WGS) entry which is preliminary data.</text>
</comment>
<organism evidence="2 3">
    <name type="scientific">Panicum miliaceum</name>
    <name type="common">Proso millet</name>
    <name type="synonym">Broomcorn millet</name>
    <dbReference type="NCBI Taxonomy" id="4540"/>
    <lineage>
        <taxon>Eukaryota</taxon>
        <taxon>Viridiplantae</taxon>
        <taxon>Streptophyta</taxon>
        <taxon>Embryophyta</taxon>
        <taxon>Tracheophyta</taxon>
        <taxon>Spermatophyta</taxon>
        <taxon>Magnoliopsida</taxon>
        <taxon>Liliopsida</taxon>
        <taxon>Poales</taxon>
        <taxon>Poaceae</taxon>
        <taxon>PACMAD clade</taxon>
        <taxon>Panicoideae</taxon>
        <taxon>Panicodae</taxon>
        <taxon>Paniceae</taxon>
        <taxon>Panicinae</taxon>
        <taxon>Panicum</taxon>
        <taxon>Panicum sect. Panicum</taxon>
    </lineage>
</organism>
<evidence type="ECO:0000313" key="2">
    <source>
        <dbReference type="EMBL" id="RLN36387.1"/>
    </source>
</evidence>
<dbReference type="Proteomes" id="UP000275267">
    <property type="component" value="Unassembled WGS sequence"/>
</dbReference>
<evidence type="ECO:0000313" key="3">
    <source>
        <dbReference type="Proteomes" id="UP000275267"/>
    </source>
</evidence>
<evidence type="ECO:0000259" key="1">
    <source>
        <dbReference type="Pfam" id="PF07762"/>
    </source>
</evidence>
<protein>
    <recommendedName>
        <fullName evidence="1">DUF1618 domain-containing protein</fullName>
    </recommendedName>
</protein>
<dbReference type="EMBL" id="PQIB02000002">
    <property type="protein sequence ID" value="RLN36387.1"/>
    <property type="molecule type" value="Genomic_DNA"/>
</dbReference>